<name>A0A4S4F6I0_9BIFI</name>
<evidence type="ECO:0000256" key="2">
    <source>
        <dbReference type="SAM" id="Phobius"/>
    </source>
</evidence>
<accession>A0A4S4F6I0</accession>
<protein>
    <recommendedName>
        <fullName evidence="5">Molecular chaperone</fullName>
    </recommendedName>
</protein>
<dbReference type="RefSeq" id="WP_136511682.1">
    <property type="nucleotide sequence ID" value="NZ_SSTF01000031.1"/>
</dbReference>
<keyword evidence="2" id="KW-1133">Transmembrane helix</keyword>
<feature type="region of interest" description="Disordered" evidence="1">
    <location>
        <begin position="57"/>
        <end position="149"/>
    </location>
</feature>
<feature type="compositionally biased region" description="Low complexity" evidence="1">
    <location>
        <begin position="409"/>
        <end position="434"/>
    </location>
</feature>
<evidence type="ECO:0008006" key="5">
    <source>
        <dbReference type="Google" id="ProtNLM"/>
    </source>
</evidence>
<evidence type="ECO:0000313" key="4">
    <source>
        <dbReference type="Proteomes" id="UP000306798"/>
    </source>
</evidence>
<proteinExistence type="predicted"/>
<evidence type="ECO:0000313" key="3">
    <source>
        <dbReference type="EMBL" id="THG24286.1"/>
    </source>
</evidence>
<keyword evidence="2" id="KW-0472">Membrane</keyword>
<feature type="region of interest" description="Disordered" evidence="1">
    <location>
        <begin position="369"/>
        <end position="453"/>
    </location>
</feature>
<feature type="compositionally biased region" description="Basic and acidic residues" evidence="1">
    <location>
        <begin position="372"/>
        <end position="390"/>
    </location>
</feature>
<gene>
    <name evidence="3" type="ORF">E5991_08620</name>
</gene>
<feature type="region of interest" description="Disordered" evidence="1">
    <location>
        <begin position="311"/>
        <end position="330"/>
    </location>
</feature>
<comment type="caution">
    <text evidence="3">The sequence shown here is derived from an EMBL/GenBank/DDBJ whole genome shotgun (WGS) entry which is preliminary data.</text>
</comment>
<dbReference type="EMBL" id="SSTF01000031">
    <property type="protein sequence ID" value="THG24286.1"/>
    <property type="molecule type" value="Genomic_DNA"/>
</dbReference>
<evidence type="ECO:0000256" key="1">
    <source>
        <dbReference type="SAM" id="MobiDB-lite"/>
    </source>
</evidence>
<feature type="transmembrane region" description="Helical" evidence="2">
    <location>
        <begin position="162"/>
        <end position="183"/>
    </location>
</feature>
<dbReference type="Proteomes" id="UP000306798">
    <property type="component" value="Unassembled WGS sequence"/>
</dbReference>
<feature type="compositionally biased region" description="Pro residues" evidence="1">
    <location>
        <begin position="397"/>
        <end position="408"/>
    </location>
</feature>
<organism evidence="3 4">
    <name type="scientific">Bifidobacterium pseudolongum</name>
    <dbReference type="NCBI Taxonomy" id="1694"/>
    <lineage>
        <taxon>Bacteria</taxon>
        <taxon>Bacillati</taxon>
        <taxon>Actinomycetota</taxon>
        <taxon>Actinomycetes</taxon>
        <taxon>Bifidobacteriales</taxon>
        <taxon>Bifidobacteriaceae</taxon>
        <taxon>Bifidobacterium</taxon>
    </lineage>
</organism>
<sequence length="453" mass="48024">MSAPRRPYRLNPRIRPAMLYDMCQDPDWWPWLDLIATHPNAWPDLRAWVDRVQTAGSVESEPVPPEPPVDHPGLIGRLLAPRSMPRPPEPDDETATIPAPPIGDSAEDVPQAPTDTLDDTDGTAVAGVTARDPVPGEPAQEGPDGAGDAVPVRARHHAMIPAMAVACAVVLAGFIGVIAWRAYAGHRAARDLQEASTLCTQARDDAVRAIDEWTTVQSQARTLYDTSKGKVADDTTRAALGKELEPVHGATPACPAGGIDIIRSTARTNTRTTQTATEYTNALRQAIDAVNASQTAKTLADAQAALAKRVTEAGKLHDSSKGKVADGKTRDTLKQQLDAAAKLKGSKDVRKLKDTKAALDKAMDAVNQSVHAKQEEDRKAAQEQAQREAETQTTVPQPQPAMPSPAAPVRPAAPSDSSPAQPAPQPSVQEPAPSWSVPAPTGDGALSDRDPGL</sequence>
<reference evidence="3 4" key="1">
    <citation type="submission" date="2019-04" db="EMBL/GenBank/DDBJ databases">
        <title>Microbes associate with the intestines of laboratory mice.</title>
        <authorList>
            <person name="Navarre W."/>
            <person name="Wong E."/>
            <person name="Huang K.C."/>
            <person name="Tropini C."/>
            <person name="Ng K."/>
            <person name="Yu B."/>
        </authorList>
    </citation>
    <scope>NUCLEOTIDE SEQUENCE [LARGE SCALE GENOMIC DNA]</scope>
    <source>
        <strain evidence="3 4">NM87_A27A</strain>
    </source>
</reference>
<dbReference type="AlphaFoldDB" id="A0A4S4F6I0"/>
<keyword evidence="2" id="KW-0812">Transmembrane</keyword>